<accession>A0A4U1JDL5</accession>
<dbReference type="AlphaFoldDB" id="A0A4U1JDL5"/>
<sequence>MVDRLGRERLLELTLAGTPDRALASLVAASPEDAADLAALREDLARLGHAAPPVEPPKRLRERLLATRPRPRGPRRPVLVVLDMINDYLTPGRPLEVPRARDVVPAVKERITWAHEKNVPVIYVCDTHEPDDEDFRDWPRHAVAGTEGAEVWPAIAPSPGDHLVHKRTYSAFTGSAFGPLLDDLHADQIILTGCATEIGMFATAKDALERGFVVTIPPDCQAGMSPVAEHVALVTLAALVPFEPRYLRAAP</sequence>
<dbReference type="OrthoDB" id="9791276at2"/>
<dbReference type="EMBL" id="SSMQ01000012">
    <property type="protein sequence ID" value="TKD08923.1"/>
    <property type="molecule type" value="Genomic_DNA"/>
</dbReference>
<name>A0A4U1JDL5_9BACT</name>
<dbReference type="InterPro" id="IPR036380">
    <property type="entry name" value="Isochorismatase-like_sf"/>
</dbReference>
<dbReference type="Gene3D" id="3.40.50.850">
    <property type="entry name" value="Isochorismatase-like"/>
    <property type="match status" value="1"/>
</dbReference>
<organism evidence="3 4">
    <name type="scientific">Polyangium fumosum</name>
    <dbReference type="NCBI Taxonomy" id="889272"/>
    <lineage>
        <taxon>Bacteria</taxon>
        <taxon>Pseudomonadati</taxon>
        <taxon>Myxococcota</taxon>
        <taxon>Polyangia</taxon>
        <taxon>Polyangiales</taxon>
        <taxon>Polyangiaceae</taxon>
        <taxon>Polyangium</taxon>
    </lineage>
</organism>
<comment type="caution">
    <text evidence="3">The sequence shown here is derived from an EMBL/GenBank/DDBJ whole genome shotgun (WGS) entry which is preliminary data.</text>
</comment>
<proteinExistence type="predicted"/>
<reference evidence="3 4" key="1">
    <citation type="submission" date="2019-04" db="EMBL/GenBank/DDBJ databases">
        <authorList>
            <person name="Li Y."/>
            <person name="Wang J."/>
        </authorList>
    </citation>
    <scope>NUCLEOTIDE SEQUENCE [LARGE SCALE GENOMIC DNA]</scope>
    <source>
        <strain evidence="3 4">DSM 14668</strain>
    </source>
</reference>
<dbReference type="InterPro" id="IPR050272">
    <property type="entry name" value="Isochorismatase-like_hydrls"/>
</dbReference>
<dbReference type="RefSeq" id="WP_136929520.1">
    <property type="nucleotide sequence ID" value="NZ_SSMQ01000012.1"/>
</dbReference>
<dbReference type="CDD" id="cd00431">
    <property type="entry name" value="cysteine_hydrolases"/>
    <property type="match status" value="1"/>
</dbReference>
<keyword evidence="1" id="KW-0378">Hydrolase</keyword>
<dbReference type="PANTHER" id="PTHR43540">
    <property type="entry name" value="PEROXYUREIDOACRYLATE/UREIDOACRYLATE AMIDOHYDROLASE-RELATED"/>
    <property type="match status" value="1"/>
</dbReference>
<dbReference type="PANTHER" id="PTHR43540:SF6">
    <property type="entry name" value="ISOCHORISMATASE-LIKE DOMAIN-CONTAINING PROTEIN"/>
    <property type="match status" value="1"/>
</dbReference>
<dbReference type="Proteomes" id="UP000309215">
    <property type="component" value="Unassembled WGS sequence"/>
</dbReference>
<keyword evidence="4" id="KW-1185">Reference proteome</keyword>
<evidence type="ECO:0000313" key="4">
    <source>
        <dbReference type="Proteomes" id="UP000309215"/>
    </source>
</evidence>
<evidence type="ECO:0000259" key="2">
    <source>
        <dbReference type="Pfam" id="PF00857"/>
    </source>
</evidence>
<evidence type="ECO:0000313" key="3">
    <source>
        <dbReference type="EMBL" id="TKD08923.1"/>
    </source>
</evidence>
<dbReference type="SUPFAM" id="SSF52499">
    <property type="entry name" value="Isochorismatase-like hydrolases"/>
    <property type="match status" value="1"/>
</dbReference>
<evidence type="ECO:0000256" key="1">
    <source>
        <dbReference type="ARBA" id="ARBA00022801"/>
    </source>
</evidence>
<gene>
    <name evidence="3" type="ORF">E8A74_14150</name>
</gene>
<feature type="domain" description="Isochorismatase-like" evidence="2">
    <location>
        <begin position="78"/>
        <end position="237"/>
    </location>
</feature>
<dbReference type="InterPro" id="IPR000868">
    <property type="entry name" value="Isochorismatase-like_dom"/>
</dbReference>
<dbReference type="Pfam" id="PF00857">
    <property type="entry name" value="Isochorismatase"/>
    <property type="match status" value="1"/>
</dbReference>
<protein>
    <submittedName>
        <fullName evidence="3">Isochorismatase family protein</fullName>
    </submittedName>
</protein>
<dbReference type="GO" id="GO:0016787">
    <property type="term" value="F:hydrolase activity"/>
    <property type="evidence" value="ECO:0007669"/>
    <property type="project" value="UniProtKB-KW"/>
</dbReference>